<dbReference type="EMBL" id="JAUSUL010000001">
    <property type="protein sequence ID" value="MDQ0314914.1"/>
    <property type="molecule type" value="Genomic_DNA"/>
</dbReference>
<reference evidence="1" key="1">
    <citation type="submission" date="2023-07" db="EMBL/GenBank/DDBJ databases">
        <title>Genomic Encyclopedia of Type Strains, Phase IV (KMG-IV): sequencing the most valuable type-strain genomes for metagenomic binning, comparative biology and taxonomic classification.</title>
        <authorList>
            <person name="Goeker M."/>
        </authorList>
    </citation>
    <scope>NUCLEOTIDE SEQUENCE</scope>
    <source>
        <strain evidence="1">DSM 21202</strain>
    </source>
</reference>
<proteinExistence type="predicted"/>
<dbReference type="AlphaFoldDB" id="A0AAE3VMM3"/>
<comment type="caution">
    <text evidence="1">The sequence shown here is derived from an EMBL/GenBank/DDBJ whole genome shotgun (WGS) entry which is preliminary data.</text>
</comment>
<name>A0AAE3VMM3_9HYPH</name>
<evidence type="ECO:0000313" key="1">
    <source>
        <dbReference type="EMBL" id="MDQ0314914.1"/>
    </source>
</evidence>
<protein>
    <submittedName>
        <fullName evidence="1">Uncharacterized protein</fullName>
    </submittedName>
</protein>
<dbReference type="Proteomes" id="UP001229244">
    <property type="component" value="Unassembled WGS sequence"/>
</dbReference>
<accession>A0AAE3VMM3</accession>
<gene>
    <name evidence="1" type="ORF">J2S73_001351</name>
</gene>
<organism evidence="1 2">
    <name type="scientific">Amorphus orientalis</name>
    <dbReference type="NCBI Taxonomy" id="649198"/>
    <lineage>
        <taxon>Bacteria</taxon>
        <taxon>Pseudomonadati</taxon>
        <taxon>Pseudomonadota</taxon>
        <taxon>Alphaproteobacteria</taxon>
        <taxon>Hyphomicrobiales</taxon>
        <taxon>Amorphaceae</taxon>
        <taxon>Amorphus</taxon>
    </lineage>
</organism>
<keyword evidence="2" id="KW-1185">Reference proteome</keyword>
<evidence type="ECO:0000313" key="2">
    <source>
        <dbReference type="Proteomes" id="UP001229244"/>
    </source>
</evidence>
<sequence>MVLGGDIVELEHDLILIGGGAHLRVLPGMQIRIL</sequence>